<dbReference type="InterPro" id="IPR018497">
    <property type="entry name" value="Peptidase_M13_C"/>
</dbReference>
<evidence type="ECO:0000313" key="13">
    <source>
        <dbReference type="Proteomes" id="UP000095300"/>
    </source>
</evidence>
<feature type="domain" description="Peptidase M13 C-terminal" evidence="10">
    <location>
        <begin position="561"/>
        <end position="647"/>
    </location>
</feature>
<reference evidence="12" key="1">
    <citation type="submission" date="2020-05" db="UniProtKB">
        <authorList>
            <consortium name="EnsemblMetazoa"/>
        </authorList>
    </citation>
    <scope>IDENTIFICATION</scope>
    <source>
        <strain evidence="12">USDA</strain>
    </source>
</reference>
<dbReference type="InterPro" id="IPR024079">
    <property type="entry name" value="MetalloPept_cat_dom_sf"/>
</dbReference>
<dbReference type="SUPFAM" id="SSF55486">
    <property type="entry name" value="Metalloproteases ('zincins'), catalytic domain"/>
    <property type="match status" value="1"/>
</dbReference>
<comment type="subcellular location">
    <subcellularLocation>
        <location evidence="2">Cell membrane</location>
        <topology evidence="2">Single-pass type II membrane protein</topology>
    </subcellularLocation>
</comment>
<dbReference type="Proteomes" id="UP000095300">
    <property type="component" value="Unassembled WGS sequence"/>
</dbReference>
<keyword evidence="6" id="KW-0378">Hydrolase</keyword>
<dbReference type="PANTHER" id="PTHR11733">
    <property type="entry name" value="ZINC METALLOPROTEASE FAMILY M13 NEPRILYSIN-RELATED"/>
    <property type="match status" value="1"/>
</dbReference>
<evidence type="ECO:0000256" key="8">
    <source>
        <dbReference type="ARBA" id="ARBA00023049"/>
    </source>
</evidence>
<dbReference type="VEuPathDB" id="VectorBase:SCAU004146"/>
<dbReference type="Pfam" id="PF01431">
    <property type="entry name" value="Peptidase_M13"/>
    <property type="match status" value="2"/>
</dbReference>
<evidence type="ECO:0000256" key="5">
    <source>
        <dbReference type="ARBA" id="ARBA00022723"/>
    </source>
</evidence>
<dbReference type="GO" id="GO:0016485">
    <property type="term" value="P:protein processing"/>
    <property type="evidence" value="ECO:0007669"/>
    <property type="project" value="TreeGrafter"/>
</dbReference>
<keyword evidence="8" id="KW-0482">Metalloprotease</keyword>
<evidence type="ECO:0000256" key="1">
    <source>
        <dbReference type="ARBA" id="ARBA00001947"/>
    </source>
</evidence>
<dbReference type="EnsemblMetazoa" id="SCAU004146-RA">
    <property type="protein sequence ID" value="SCAU004146-PA"/>
    <property type="gene ID" value="SCAU004146"/>
</dbReference>
<feature type="signal peptide" evidence="9">
    <location>
        <begin position="1"/>
        <end position="26"/>
    </location>
</feature>
<evidence type="ECO:0000256" key="9">
    <source>
        <dbReference type="SAM" id="SignalP"/>
    </source>
</evidence>
<dbReference type="Gene3D" id="1.10.1380.10">
    <property type="entry name" value="Neutral endopeptidase , domain2"/>
    <property type="match status" value="1"/>
</dbReference>
<keyword evidence="13" id="KW-1185">Reference proteome</keyword>
<evidence type="ECO:0000256" key="2">
    <source>
        <dbReference type="ARBA" id="ARBA00004401"/>
    </source>
</evidence>
<sequence length="665" mass="78175">MPPHKGQGFMALALFLCHLLHNSSSGGEILMGFNEKRLKLIADSMNPRIKVCRDFYSFACDKWQGDEHIKTLEEKVQNTTAQVLETLHSVSEPKFLRELNNYYVSYTAVEDPQPLEYLKWMRAYEDIEWSLMEGNTSKAAEQTEKTKNWKWKIEWIELLARLRKFGFNDIFFREMVRQSKVNPSRGAIELKMPPLSYLYDFEQQVFVLDDLVNEDTVETLAYFQGNLSTFTMNLVKAEEGDDFNYLYQNIKPFTETASKLIALKDLHMPWLTRYLQTLLNSFVDPQMQLYVQSVKYLHRIYSFLSEYDNDLLCDYIQMKFLIYLMKYDRIHLQPDSVRNIRENFPLILQWLHGSLHPEVKEDIPVIQQLFANLKLKFHQNIKENSAQLPAATVDHMLKKLDSLQLVIFDKSTQEVELYYQHLHFLASEYYGNRLRLNRFKFNIHHSTLTNTYRRDSLQYLDSRTPVGEGDKKWYPYHLPFLYPQLNIVYMPLTLLQEPFYKNGMDETLIYSSLGYFLAHEITKAFDSRHIHIDANGVYKDLMSVVKADSEEDDFEKTPVVDDLAGLKLAYNTFATHHSKLLSQTVLLRNVAYTKEKVFFLHYAQLFCSPLCGYHPMADFYSYDACARVNTPTKHSETFRRVFGCPSLSTEEKEVFALWPSQDGEK</sequence>
<dbReference type="Gene3D" id="3.40.390.10">
    <property type="entry name" value="Collagenase (Catalytic Domain)"/>
    <property type="match status" value="2"/>
</dbReference>
<keyword evidence="4" id="KW-0645">Protease</keyword>
<accession>A0A1I8P207</accession>
<dbReference type="OrthoDB" id="660555at2759"/>
<keyword evidence="9" id="KW-0732">Signal</keyword>
<dbReference type="PANTHER" id="PTHR11733:SF167">
    <property type="entry name" value="FI17812P1-RELATED"/>
    <property type="match status" value="1"/>
</dbReference>
<dbReference type="InterPro" id="IPR042089">
    <property type="entry name" value="Peptidase_M13_dom_2"/>
</dbReference>
<dbReference type="InterPro" id="IPR000718">
    <property type="entry name" value="Peptidase_M13"/>
</dbReference>
<evidence type="ECO:0000256" key="3">
    <source>
        <dbReference type="ARBA" id="ARBA00007357"/>
    </source>
</evidence>
<comment type="similarity">
    <text evidence="3">Belongs to the peptidase M13 family.</text>
</comment>
<dbReference type="GO" id="GO:0004222">
    <property type="term" value="F:metalloendopeptidase activity"/>
    <property type="evidence" value="ECO:0007669"/>
    <property type="project" value="InterPro"/>
</dbReference>
<dbReference type="PROSITE" id="PS51885">
    <property type="entry name" value="NEPRILYSIN"/>
    <property type="match status" value="1"/>
</dbReference>
<feature type="domain" description="Peptidase M13 N-terminal" evidence="11">
    <location>
        <begin position="52"/>
        <end position="404"/>
    </location>
</feature>
<protein>
    <recommendedName>
        <fullName evidence="14">Peptidase M13 N-terminal domain-containing protein</fullName>
    </recommendedName>
</protein>
<evidence type="ECO:0000259" key="11">
    <source>
        <dbReference type="Pfam" id="PF05649"/>
    </source>
</evidence>
<evidence type="ECO:0008006" key="14">
    <source>
        <dbReference type="Google" id="ProtNLM"/>
    </source>
</evidence>
<keyword evidence="5" id="KW-0479">Metal-binding</keyword>
<organism evidence="12 13">
    <name type="scientific">Stomoxys calcitrans</name>
    <name type="common">Stable fly</name>
    <name type="synonym">Conops calcitrans</name>
    <dbReference type="NCBI Taxonomy" id="35570"/>
    <lineage>
        <taxon>Eukaryota</taxon>
        <taxon>Metazoa</taxon>
        <taxon>Ecdysozoa</taxon>
        <taxon>Arthropoda</taxon>
        <taxon>Hexapoda</taxon>
        <taxon>Insecta</taxon>
        <taxon>Pterygota</taxon>
        <taxon>Neoptera</taxon>
        <taxon>Endopterygota</taxon>
        <taxon>Diptera</taxon>
        <taxon>Brachycera</taxon>
        <taxon>Muscomorpha</taxon>
        <taxon>Muscoidea</taxon>
        <taxon>Muscidae</taxon>
        <taxon>Stomoxys</taxon>
    </lineage>
</organism>
<evidence type="ECO:0000313" key="12">
    <source>
        <dbReference type="EnsemblMetazoa" id="SCAU004146-PA"/>
    </source>
</evidence>
<evidence type="ECO:0000256" key="6">
    <source>
        <dbReference type="ARBA" id="ARBA00022801"/>
    </source>
</evidence>
<keyword evidence="7" id="KW-0862">Zinc</keyword>
<comment type="cofactor">
    <cofactor evidence="1">
        <name>Zn(2+)</name>
        <dbReference type="ChEBI" id="CHEBI:29105"/>
    </cofactor>
</comment>
<gene>
    <name evidence="12" type="primary">106089695</name>
</gene>
<dbReference type="Pfam" id="PF05649">
    <property type="entry name" value="Peptidase_M13_N"/>
    <property type="match status" value="1"/>
</dbReference>
<dbReference type="GO" id="GO:0046872">
    <property type="term" value="F:metal ion binding"/>
    <property type="evidence" value="ECO:0007669"/>
    <property type="project" value="UniProtKB-KW"/>
</dbReference>
<dbReference type="AlphaFoldDB" id="A0A1I8P207"/>
<feature type="chain" id="PRO_5009325880" description="Peptidase M13 N-terminal domain-containing protein" evidence="9">
    <location>
        <begin position="27"/>
        <end position="665"/>
    </location>
</feature>
<name>A0A1I8P207_STOCA</name>
<proteinExistence type="inferred from homology"/>
<evidence type="ECO:0000256" key="4">
    <source>
        <dbReference type="ARBA" id="ARBA00022670"/>
    </source>
</evidence>
<evidence type="ECO:0000259" key="10">
    <source>
        <dbReference type="Pfam" id="PF01431"/>
    </source>
</evidence>
<evidence type="ECO:0000256" key="7">
    <source>
        <dbReference type="ARBA" id="ARBA00022833"/>
    </source>
</evidence>
<dbReference type="GO" id="GO:0005886">
    <property type="term" value="C:plasma membrane"/>
    <property type="evidence" value="ECO:0007669"/>
    <property type="project" value="UniProtKB-SubCell"/>
</dbReference>
<feature type="domain" description="Peptidase M13 C-terminal" evidence="10">
    <location>
        <begin position="483"/>
        <end position="542"/>
    </location>
</feature>
<dbReference type="InterPro" id="IPR008753">
    <property type="entry name" value="Peptidase_M13_N"/>
</dbReference>